<comment type="caution">
    <text evidence="1">The sequence shown here is derived from an EMBL/GenBank/DDBJ whole genome shotgun (WGS) entry which is preliminary data.</text>
</comment>
<dbReference type="AlphaFoldDB" id="X1NFB9"/>
<evidence type="ECO:0000313" key="1">
    <source>
        <dbReference type="EMBL" id="GAI28906.1"/>
    </source>
</evidence>
<name>X1NFB9_9ZZZZ</name>
<dbReference type="InterPro" id="IPR026350">
    <property type="entry name" value="GxxExxY"/>
</dbReference>
<proteinExistence type="predicted"/>
<reference evidence="1" key="1">
    <citation type="journal article" date="2014" name="Front. Microbiol.">
        <title>High frequency of phylogenetically diverse reductive dehalogenase-homologous genes in deep subseafloor sedimentary metagenomes.</title>
        <authorList>
            <person name="Kawai M."/>
            <person name="Futagami T."/>
            <person name="Toyoda A."/>
            <person name="Takaki Y."/>
            <person name="Nishi S."/>
            <person name="Hori S."/>
            <person name="Arai W."/>
            <person name="Tsubouchi T."/>
            <person name="Morono Y."/>
            <person name="Uchiyama I."/>
            <person name="Ito T."/>
            <person name="Fujiyama A."/>
            <person name="Inagaki F."/>
            <person name="Takami H."/>
        </authorList>
    </citation>
    <scope>NUCLEOTIDE SEQUENCE</scope>
    <source>
        <strain evidence="1">Expedition CK06-06</strain>
    </source>
</reference>
<sequence>MTTNNKNIIYKELSYRIVGLAMEVHSKLGFGFLEKVYENALMILFEKNEIPAQQQAPVRVYFEGKVVGDYYADILVDNKIILEIKAVDKIIGIHLSQVLNYLHATNLRPAIILNFAKDGLEYERLVT</sequence>
<gene>
    <name evidence="1" type="ORF">S06H3_32385</name>
</gene>
<organism evidence="1">
    <name type="scientific">marine sediment metagenome</name>
    <dbReference type="NCBI Taxonomy" id="412755"/>
    <lineage>
        <taxon>unclassified sequences</taxon>
        <taxon>metagenomes</taxon>
        <taxon>ecological metagenomes</taxon>
    </lineage>
</organism>
<dbReference type="NCBIfam" id="TIGR04256">
    <property type="entry name" value="GxxExxY"/>
    <property type="match status" value="1"/>
</dbReference>
<protein>
    <recommendedName>
        <fullName evidence="2">GxxExxY protein</fullName>
    </recommendedName>
</protein>
<dbReference type="Pfam" id="PF13366">
    <property type="entry name" value="PDDEXK_3"/>
    <property type="match status" value="1"/>
</dbReference>
<dbReference type="EMBL" id="BARV01019254">
    <property type="protein sequence ID" value="GAI28906.1"/>
    <property type="molecule type" value="Genomic_DNA"/>
</dbReference>
<evidence type="ECO:0008006" key="2">
    <source>
        <dbReference type="Google" id="ProtNLM"/>
    </source>
</evidence>
<accession>X1NFB9</accession>